<dbReference type="SUPFAM" id="SSF53474">
    <property type="entry name" value="alpha/beta-Hydrolases"/>
    <property type="match status" value="1"/>
</dbReference>
<comment type="caution">
    <text evidence="9">The sequence shown here is derived from an EMBL/GenBank/DDBJ whole genome shotgun (WGS) entry which is preliminary data.</text>
</comment>
<dbReference type="InterPro" id="IPR029058">
    <property type="entry name" value="AB_hydrolase_fold"/>
</dbReference>
<dbReference type="OrthoDB" id="448051at2759"/>
<dbReference type="Pfam" id="PF10230">
    <property type="entry name" value="LIDHydrolase"/>
    <property type="match status" value="1"/>
</dbReference>
<comment type="subcellular location">
    <subcellularLocation>
        <location evidence="1">Lipid droplet</location>
    </subcellularLocation>
</comment>
<dbReference type="AlphaFoldDB" id="A0A0B2VED2"/>
<dbReference type="InterPro" id="IPR019363">
    <property type="entry name" value="LDAH"/>
</dbReference>
<evidence type="ECO:0000256" key="6">
    <source>
        <dbReference type="ARBA" id="ARBA00031924"/>
    </source>
</evidence>
<evidence type="ECO:0000313" key="9">
    <source>
        <dbReference type="EMBL" id="KHN79360.1"/>
    </source>
</evidence>
<gene>
    <name evidence="9" type="ORF">Tcan_18894</name>
</gene>
<dbReference type="PANTHER" id="PTHR13390:SF0">
    <property type="entry name" value="LIPID DROPLET-ASSOCIATED HYDROLASE"/>
    <property type="match status" value="1"/>
</dbReference>
<dbReference type="GO" id="GO:0004771">
    <property type="term" value="F:sterol ester esterase activity"/>
    <property type="evidence" value="ECO:0007669"/>
    <property type="project" value="UniProtKB-EC"/>
</dbReference>
<keyword evidence="10" id="KW-1185">Reference proteome</keyword>
<protein>
    <recommendedName>
        <fullName evidence="3">Lipid droplet-associated hydrolase</fullName>
        <ecNumber evidence="7">3.1.1.13</ecNumber>
    </recommendedName>
    <alternativeName>
        <fullName evidence="6">Lipid droplet-associated serine hydrolase</fullName>
    </alternativeName>
</protein>
<proteinExistence type="inferred from homology"/>
<evidence type="ECO:0000256" key="7">
    <source>
        <dbReference type="ARBA" id="ARBA00039150"/>
    </source>
</evidence>
<comment type="catalytic activity">
    <reaction evidence="8">
        <text>a cholesterol ester + H2O = cholesterol + a fatty acid + H(+)</text>
        <dbReference type="Rhea" id="RHEA:36403"/>
        <dbReference type="ChEBI" id="CHEBI:15377"/>
        <dbReference type="ChEBI" id="CHEBI:15378"/>
        <dbReference type="ChEBI" id="CHEBI:16113"/>
        <dbReference type="ChEBI" id="CHEBI:17002"/>
        <dbReference type="ChEBI" id="CHEBI:28868"/>
        <dbReference type="EC" id="3.1.1.13"/>
    </reaction>
    <physiologicalReaction direction="left-to-right" evidence="8">
        <dbReference type="Rhea" id="RHEA:36404"/>
    </physiologicalReaction>
</comment>
<comment type="similarity">
    <text evidence="2">Belongs to the AB hydrolase superfamily. LDAH family.</text>
</comment>
<dbReference type="OMA" id="WVPVSYY"/>
<evidence type="ECO:0000256" key="3">
    <source>
        <dbReference type="ARBA" id="ARBA00019242"/>
    </source>
</evidence>
<keyword evidence="5" id="KW-0378">Hydrolase</keyword>
<evidence type="ECO:0000256" key="5">
    <source>
        <dbReference type="ARBA" id="ARBA00022801"/>
    </source>
</evidence>
<evidence type="ECO:0000256" key="8">
    <source>
        <dbReference type="ARBA" id="ARBA00049527"/>
    </source>
</evidence>
<organism evidence="9 10">
    <name type="scientific">Toxocara canis</name>
    <name type="common">Canine roundworm</name>
    <dbReference type="NCBI Taxonomy" id="6265"/>
    <lineage>
        <taxon>Eukaryota</taxon>
        <taxon>Metazoa</taxon>
        <taxon>Ecdysozoa</taxon>
        <taxon>Nematoda</taxon>
        <taxon>Chromadorea</taxon>
        <taxon>Rhabditida</taxon>
        <taxon>Spirurina</taxon>
        <taxon>Ascaridomorpha</taxon>
        <taxon>Ascaridoidea</taxon>
        <taxon>Toxocaridae</taxon>
        <taxon>Toxocara</taxon>
    </lineage>
</organism>
<accession>A0A0B2VED2</accession>
<dbReference type="Proteomes" id="UP000031036">
    <property type="component" value="Unassembled WGS sequence"/>
</dbReference>
<dbReference type="EMBL" id="JPKZ01001926">
    <property type="protein sequence ID" value="KHN79360.1"/>
    <property type="molecule type" value="Genomic_DNA"/>
</dbReference>
<dbReference type="GO" id="GO:0019915">
    <property type="term" value="P:lipid storage"/>
    <property type="evidence" value="ECO:0007669"/>
    <property type="project" value="InterPro"/>
</dbReference>
<dbReference type="PANTHER" id="PTHR13390">
    <property type="entry name" value="LIPASE"/>
    <property type="match status" value="1"/>
</dbReference>
<dbReference type="STRING" id="6265.A0A0B2VED2"/>
<reference evidence="9 10" key="1">
    <citation type="submission" date="2014-11" db="EMBL/GenBank/DDBJ databases">
        <title>Genetic blueprint of the zoonotic pathogen Toxocara canis.</title>
        <authorList>
            <person name="Zhu X.-Q."/>
            <person name="Korhonen P.K."/>
            <person name="Cai H."/>
            <person name="Young N.D."/>
            <person name="Nejsum P."/>
            <person name="von Samson-Himmelstjerna G."/>
            <person name="Boag P.R."/>
            <person name="Tan P."/>
            <person name="Li Q."/>
            <person name="Min J."/>
            <person name="Yang Y."/>
            <person name="Wang X."/>
            <person name="Fang X."/>
            <person name="Hall R.S."/>
            <person name="Hofmann A."/>
            <person name="Sternberg P.W."/>
            <person name="Jex A.R."/>
            <person name="Gasser R.B."/>
        </authorList>
    </citation>
    <scope>NUCLEOTIDE SEQUENCE [LARGE SCALE GENOMIC DNA]</scope>
    <source>
        <strain evidence="9">PN_DK_2014</strain>
    </source>
</reference>
<name>A0A0B2VED2_TOXCA</name>
<sequence length="386" mass="44514">MNSVLKEELLLSDNKTHEKVAEEDERREKFGAQPLMALQRVGNVDQENDRLTSINMASIIRRSVQWVPVAGRWTRISIMGSQLDEDLIKVKRNGDNDKRTVILLIPGNPGNEGFYEYFGRELLTNLEAETMKRYSASSEQYILYTVSHLNQVNLPRELRNNGAHNATDRFDLNDQVEHLADFCFEYLPKAGRIVMFGHSIGAYIMLRILPNLLKHEYNIVCACALFPTIERMAESPNGKRLFPILSRLDSFNALFVSLILCWLDLLPLSLRRWLCSWGLPTGNVPECVLDSAAELLCLNVFRNIIHMSTDELRKVCELDESLLKHSDRIRFYYGRTDKWCPIDFGYQMKDRLGEELVVIDDSDCEHAFVIKNSEIMARKLVNWVLP</sequence>
<dbReference type="GO" id="GO:0005811">
    <property type="term" value="C:lipid droplet"/>
    <property type="evidence" value="ECO:0007669"/>
    <property type="project" value="UniProtKB-SubCell"/>
</dbReference>
<evidence type="ECO:0000313" key="10">
    <source>
        <dbReference type="Proteomes" id="UP000031036"/>
    </source>
</evidence>
<evidence type="ECO:0000256" key="4">
    <source>
        <dbReference type="ARBA" id="ARBA00022677"/>
    </source>
</evidence>
<keyword evidence="4" id="KW-0551">Lipid droplet</keyword>
<dbReference type="EC" id="3.1.1.13" evidence="7"/>
<evidence type="ECO:0000256" key="1">
    <source>
        <dbReference type="ARBA" id="ARBA00004502"/>
    </source>
</evidence>
<dbReference type="Gene3D" id="3.40.50.1820">
    <property type="entry name" value="alpha/beta hydrolase"/>
    <property type="match status" value="1"/>
</dbReference>
<evidence type="ECO:0000256" key="2">
    <source>
        <dbReference type="ARBA" id="ARBA00008300"/>
    </source>
</evidence>